<dbReference type="PIRSF" id="PIRSF016021">
    <property type="entry name" value="ESCAROLA"/>
    <property type="match status" value="1"/>
</dbReference>
<dbReference type="Proteomes" id="UP000015453">
    <property type="component" value="Unassembled WGS sequence"/>
</dbReference>
<evidence type="ECO:0000256" key="2">
    <source>
        <dbReference type="ARBA" id="ARBA00023125"/>
    </source>
</evidence>
<keyword evidence="1" id="KW-0805">Transcription regulation</keyword>
<protein>
    <recommendedName>
        <fullName evidence="5">PPC domain-containing protein</fullName>
    </recommendedName>
</protein>
<dbReference type="PANTHER" id="PTHR31100">
    <property type="entry name" value="AT-HOOK MOTIF NUCLEAR-LOCALIZED PROTEIN 15"/>
    <property type="match status" value="1"/>
</dbReference>
<feature type="domain" description="PPC" evidence="5">
    <location>
        <begin position="27"/>
        <end position="167"/>
    </location>
</feature>
<dbReference type="GO" id="GO:0005634">
    <property type="term" value="C:nucleus"/>
    <property type="evidence" value="ECO:0007669"/>
    <property type="project" value="TreeGrafter"/>
</dbReference>
<dbReference type="GO" id="GO:0003700">
    <property type="term" value="F:DNA-binding transcription factor activity"/>
    <property type="evidence" value="ECO:0007669"/>
    <property type="project" value="TreeGrafter"/>
</dbReference>
<dbReference type="InterPro" id="IPR014476">
    <property type="entry name" value="AHL15-29"/>
</dbReference>
<organism evidence="6 7">
    <name type="scientific">Genlisea aurea</name>
    <dbReference type="NCBI Taxonomy" id="192259"/>
    <lineage>
        <taxon>Eukaryota</taxon>
        <taxon>Viridiplantae</taxon>
        <taxon>Streptophyta</taxon>
        <taxon>Embryophyta</taxon>
        <taxon>Tracheophyta</taxon>
        <taxon>Spermatophyta</taxon>
        <taxon>Magnoliopsida</taxon>
        <taxon>eudicotyledons</taxon>
        <taxon>Gunneridae</taxon>
        <taxon>Pentapetalae</taxon>
        <taxon>asterids</taxon>
        <taxon>lamiids</taxon>
        <taxon>Lamiales</taxon>
        <taxon>Lentibulariaceae</taxon>
        <taxon>Genlisea</taxon>
    </lineage>
</organism>
<proteinExistence type="predicted"/>
<dbReference type="PROSITE" id="PS51742">
    <property type="entry name" value="PPC"/>
    <property type="match status" value="1"/>
</dbReference>
<evidence type="ECO:0000259" key="5">
    <source>
        <dbReference type="PROSITE" id="PS51742"/>
    </source>
</evidence>
<dbReference type="SUPFAM" id="SSF117856">
    <property type="entry name" value="AF0104/ALDC/Ptd012-like"/>
    <property type="match status" value="1"/>
</dbReference>
<dbReference type="CDD" id="cd11378">
    <property type="entry name" value="DUF296"/>
    <property type="match status" value="1"/>
</dbReference>
<feature type="non-terminal residue" evidence="6">
    <location>
        <position position="218"/>
    </location>
</feature>
<dbReference type="GO" id="GO:0003680">
    <property type="term" value="F:minor groove of adenine-thymine-rich DNA binding"/>
    <property type="evidence" value="ECO:0007669"/>
    <property type="project" value="InterPro"/>
</dbReference>
<keyword evidence="3" id="KW-0804">Transcription</keyword>
<name>S8BRN8_9LAMI</name>
<dbReference type="Gene3D" id="3.30.1330.80">
    <property type="entry name" value="Hypothetical protein, similar to alpha- acetolactate decarboxylase, domain 2"/>
    <property type="match status" value="1"/>
</dbReference>
<keyword evidence="2" id="KW-0238">DNA-binding</keyword>
<evidence type="ECO:0000256" key="4">
    <source>
        <dbReference type="SAM" id="MobiDB-lite"/>
    </source>
</evidence>
<dbReference type="InterPro" id="IPR005175">
    <property type="entry name" value="PPC_dom"/>
</dbReference>
<sequence length="218" mass="22033">SGRRARGRPPGSKNRPKPPLVISKESSNCLQSHVLEIKDGGDVCGCIAGFAQQRGCGVAVLSGSGVVGDVTLRQPAAPGGVVSLTGRYEILSLSGSVFPTPAPPGGSGVMVYLSGGSGRVMGGMSVGPLIASGPVIVVAATFANALYERLPLEAEEEKTPGGGETPEPSSRGGGGGNAASGSHSQYLGSDHHRSKPSLPFYNTQPSTDPFWGSPPFPP</sequence>
<evidence type="ECO:0000313" key="6">
    <source>
        <dbReference type="EMBL" id="EPS57290.1"/>
    </source>
</evidence>
<accession>S8BRN8</accession>
<evidence type="ECO:0000256" key="1">
    <source>
        <dbReference type="ARBA" id="ARBA00023015"/>
    </source>
</evidence>
<feature type="non-terminal residue" evidence="6">
    <location>
        <position position="1"/>
    </location>
</feature>
<feature type="region of interest" description="Disordered" evidence="4">
    <location>
        <begin position="153"/>
        <end position="218"/>
    </location>
</feature>
<evidence type="ECO:0000313" key="7">
    <source>
        <dbReference type="Proteomes" id="UP000015453"/>
    </source>
</evidence>
<dbReference type="AlphaFoldDB" id="S8BRN8"/>
<comment type="caution">
    <text evidence="6">The sequence shown here is derived from an EMBL/GenBank/DDBJ whole genome shotgun (WGS) entry which is preliminary data.</text>
</comment>
<gene>
    <name evidence="6" type="ORF">M569_17529</name>
</gene>
<dbReference type="PANTHER" id="PTHR31100:SF14">
    <property type="entry name" value="AT-HOOK MOTIF NUCLEAR-LOCALIZED PROTEIN 15"/>
    <property type="match status" value="1"/>
</dbReference>
<reference evidence="6 7" key="1">
    <citation type="journal article" date="2013" name="BMC Genomics">
        <title>The miniature genome of a carnivorous plant Genlisea aurea contains a low number of genes and short non-coding sequences.</title>
        <authorList>
            <person name="Leushkin E.V."/>
            <person name="Sutormin R.A."/>
            <person name="Nabieva E.R."/>
            <person name="Penin A.A."/>
            <person name="Kondrashov A.S."/>
            <person name="Logacheva M.D."/>
        </authorList>
    </citation>
    <scope>NUCLEOTIDE SEQUENCE [LARGE SCALE GENOMIC DNA]</scope>
</reference>
<dbReference type="Pfam" id="PF03479">
    <property type="entry name" value="PCC"/>
    <property type="match status" value="1"/>
</dbReference>
<feature type="region of interest" description="Disordered" evidence="4">
    <location>
        <begin position="1"/>
        <end position="22"/>
    </location>
</feature>
<dbReference type="EMBL" id="AUSU01010394">
    <property type="protein sequence ID" value="EPS57290.1"/>
    <property type="molecule type" value="Genomic_DNA"/>
</dbReference>
<keyword evidence="7" id="KW-1185">Reference proteome</keyword>
<evidence type="ECO:0000256" key="3">
    <source>
        <dbReference type="ARBA" id="ARBA00023163"/>
    </source>
</evidence>
<dbReference type="OrthoDB" id="781434at2759"/>